<dbReference type="InterPro" id="IPR045469">
    <property type="entry name" value="Nis1"/>
</dbReference>
<evidence type="ECO:0000313" key="3">
    <source>
        <dbReference type="Proteomes" id="UP000076532"/>
    </source>
</evidence>
<dbReference type="EMBL" id="KV417497">
    <property type="protein sequence ID" value="KZP29749.1"/>
    <property type="molecule type" value="Genomic_DNA"/>
</dbReference>
<protein>
    <recommendedName>
        <fullName evidence="4">Phosphatidylglycerol/phosphatidylinositol transfer protein</fullName>
    </recommendedName>
</protein>
<dbReference type="Pfam" id="PF19271">
    <property type="entry name" value="Nis1"/>
    <property type="match status" value="1"/>
</dbReference>
<feature type="signal peptide" evidence="1">
    <location>
        <begin position="1"/>
        <end position="19"/>
    </location>
</feature>
<evidence type="ECO:0000256" key="1">
    <source>
        <dbReference type="SAM" id="SignalP"/>
    </source>
</evidence>
<organism evidence="2 3">
    <name type="scientific">Athelia psychrophila</name>
    <dbReference type="NCBI Taxonomy" id="1759441"/>
    <lineage>
        <taxon>Eukaryota</taxon>
        <taxon>Fungi</taxon>
        <taxon>Dikarya</taxon>
        <taxon>Basidiomycota</taxon>
        <taxon>Agaricomycotina</taxon>
        <taxon>Agaricomycetes</taxon>
        <taxon>Agaricomycetidae</taxon>
        <taxon>Atheliales</taxon>
        <taxon>Atheliaceae</taxon>
        <taxon>Athelia</taxon>
    </lineage>
</organism>
<sequence length="160" mass="16631">MKCFSTAILASLFVIVAYAQNIVIAAPAAQSSVTPGESIRVQVNVPDSLSASTEVAVVIAMIGCTTSPAHCPAPSEQLGNILYNGVYRPTLVGTTKVQNFTVTVPSGLKAGQAVLSVSHFNLIGVSPPFFFSLQSEILMPTMQAGPAPNLEVKNITLTVA</sequence>
<proteinExistence type="predicted"/>
<dbReference type="AlphaFoldDB" id="A0A166SRN0"/>
<reference evidence="2 3" key="1">
    <citation type="journal article" date="2016" name="Mol. Biol. Evol.">
        <title>Comparative Genomics of Early-Diverging Mushroom-Forming Fungi Provides Insights into the Origins of Lignocellulose Decay Capabilities.</title>
        <authorList>
            <person name="Nagy L.G."/>
            <person name="Riley R."/>
            <person name="Tritt A."/>
            <person name="Adam C."/>
            <person name="Daum C."/>
            <person name="Floudas D."/>
            <person name="Sun H."/>
            <person name="Yadav J.S."/>
            <person name="Pangilinan J."/>
            <person name="Larsson K.H."/>
            <person name="Matsuura K."/>
            <person name="Barry K."/>
            <person name="Labutti K."/>
            <person name="Kuo R."/>
            <person name="Ohm R.A."/>
            <person name="Bhattacharya S.S."/>
            <person name="Shirouzu T."/>
            <person name="Yoshinaga Y."/>
            <person name="Martin F.M."/>
            <person name="Grigoriev I.V."/>
            <person name="Hibbett D.S."/>
        </authorList>
    </citation>
    <scope>NUCLEOTIDE SEQUENCE [LARGE SCALE GENOMIC DNA]</scope>
    <source>
        <strain evidence="2 3">CBS 109695</strain>
    </source>
</reference>
<keyword evidence="1" id="KW-0732">Signal</keyword>
<keyword evidence="3" id="KW-1185">Reference proteome</keyword>
<evidence type="ECO:0008006" key="4">
    <source>
        <dbReference type="Google" id="ProtNLM"/>
    </source>
</evidence>
<evidence type="ECO:0000313" key="2">
    <source>
        <dbReference type="EMBL" id="KZP29749.1"/>
    </source>
</evidence>
<dbReference type="Proteomes" id="UP000076532">
    <property type="component" value="Unassembled WGS sequence"/>
</dbReference>
<name>A0A166SRN0_9AGAM</name>
<accession>A0A166SRN0</accession>
<gene>
    <name evidence="2" type="ORF">FIBSPDRAFT_851360</name>
</gene>
<feature type="chain" id="PRO_5007879649" description="Phosphatidylglycerol/phosphatidylinositol transfer protein" evidence="1">
    <location>
        <begin position="20"/>
        <end position="160"/>
    </location>
</feature>
<dbReference type="OrthoDB" id="2841294at2759"/>